<dbReference type="NCBIfam" id="TIGR00654">
    <property type="entry name" value="PhzF_family"/>
    <property type="match status" value="1"/>
</dbReference>
<dbReference type="PANTHER" id="PTHR13774">
    <property type="entry name" value="PHENAZINE BIOSYNTHESIS PROTEIN"/>
    <property type="match status" value="1"/>
</dbReference>
<proteinExistence type="predicted"/>
<keyword evidence="2" id="KW-0413">Isomerase</keyword>
<dbReference type="InterPro" id="IPR003719">
    <property type="entry name" value="Phenazine_PhzF-like"/>
</dbReference>
<dbReference type="Pfam" id="PF02567">
    <property type="entry name" value="PhzC-PhzF"/>
    <property type="match status" value="1"/>
</dbReference>
<dbReference type="GO" id="GO:0102943">
    <property type="term" value="F:trans-2,3-dihydro-3-hydroxy-anthranilate isomerase activity"/>
    <property type="evidence" value="ECO:0007669"/>
    <property type="project" value="UniProtKB-EC"/>
</dbReference>
<dbReference type="KEGG" id="sbae:DSM104329_00271"/>
<protein>
    <submittedName>
        <fullName evidence="2">Trans-2,3-dihydro-3-hydroxyanthranilate isomerase</fullName>
        <ecNumber evidence="2">5.3.3.17</ecNumber>
    </submittedName>
</protein>
<organism evidence="2 3">
    <name type="scientific">Capillimicrobium parvum</name>
    <dbReference type="NCBI Taxonomy" id="2884022"/>
    <lineage>
        <taxon>Bacteria</taxon>
        <taxon>Bacillati</taxon>
        <taxon>Actinomycetota</taxon>
        <taxon>Thermoleophilia</taxon>
        <taxon>Solirubrobacterales</taxon>
        <taxon>Capillimicrobiaceae</taxon>
        <taxon>Capillimicrobium</taxon>
    </lineage>
</organism>
<dbReference type="Gene3D" id="3.10.310.10">
    <property type="entry name" value="Diaminopimelate Epimerase, Chain A, domain 1"/>
    <property type="match status" value="2"/>
</dbReference>
<gene>
    <name evidence="2" type="primary">phzF</name>
    <name evidence="2" type="ORF">DSM104329_00271</name>
</gene>
<name>A0A9E6XSG6_9ACTN</name>
<dbReference type="GO" id="GO:0005737">
    <property type="term" value="C:cytoplasm"/>
    <property type="evidence" value="ECO:0007669"/>
    <property type="project" value="TreeGrafter"/>
</dbReference>
<feature type="active site" evidence="1">
    <location>
        <position position="46"/>
    </location>
</feature>
<evidence type="ECO:0000256" key="1">
    <source>
        <dbReference type="PIRSR" id="PIRSR016184-1"/>
    </source>
</evidence>
<dbReference type="EMBL" id="CP087164">
    <property type="protein sequence ID" value="UGS33905.1"/>
    <property type="molecule type" value="Genomic_DNA"/>
</dbReference>
<evidence type="ECO:0000313" key="3">
    <source>
        <dbReference type="Proteomes" id="UP001162834"/>
    </source>
</evidence>
<dbReference type="EC" id="5.3.3.17" evidence="2"/>
<dbReference type="SUPFAM" id="SSF54506">
    <property type="entry name" value="Diaminopimelate epimerase-like"/>
    <property type="match status" value="1"/>
</dbReference>
<reference evidence="2" key="1">
    <citation type="journal article" date="2022" name="Int. J. Syst. Evol. Microbiol.">
        <title>Pseudomonas aegrilactucae sp. nov. and Pseudomonas morbosilactucae sp. nov., pathogens causing bacterial rot of lettuce in Japan.</title>
        <authorList>
            <person name="Sawada H."/>
            <person name="Fujikawa T."/>
            <person name="Satou M."/>
        </authorList>
    </citation>
    <scope>NUCLEOTIDE SEQUENCE</scope>
    <source>
        <strain evidence="2">0166_1</strain>
    </source>
</reference>
<evidence type="ECO:0000313" key="2">
    <source>
        <dbReference type="EMBL" id="UGS33905.1"/>
    </source>
</evidence>
<dbReference type="RefSeq" id="WP_259313594.1">
    <property type="nucleotide sequence ID" value="NZ_CP087164.1"/>
</dbReference>
<dbReference type="Proteomes" id="UP001162834">
    <property type="component" value="Chromosome"/>
</dbReference>
<dbReference type="AlphaFoldDB" id="A0A9E6XSG6"/>
<accession>A0A9E6XSG6</accession>
<keyword evidence="3" id="KW-1185">Reference proteome</keyword>
<sequence>MARPLAWLDVFTATPMAGNPLAVVHEADGLDEAAMHAFARETNLSETTFVQTATVEGADYRNRIWMPAAELDFAGHPSLGTAVAVAHARGEREASYVQQTRAGLQPVDVRFEGDAAYASMLQAPASFGDVLDAGEVMAAAGLDPADADAGLPCQLVSTGLLHLMAPVRDEATLRGAAPDTERMTSLLGASGATCLYLAAVDGEHADARSFFLQDGNVREDPATGSAAGPLMAFVHARTGAPQLRIAQGVAMGRPSVIKCATEGDRTRVGGSVVVLAVGEVAL</sequence>
<dbReference type="PIRSF" id="PIRSF016184">
    <property type="entry name" value="PhzC_PhzF"/>
    <property type="match status" value="1"/>
</dbReference>